<dbReference type="AlphaFoldDB" id="A0A197KGJ6"/>
<evidence type="ECO:0000313" key="2">
    <source>
        <dbReference type="EMBL" id="OAQ35796.1"/>
    </source>
</evidence>
<reference evidence="2 3" key="1">
    <citation type="submission" date="2016-05" db="EMBL/GenBank/DDBJ databases">
        <title>Genome sequencing reveals origins of a unique bacterial endosymbiosis in the earliest lineages of terrestrial Fungi.</title>
        <authorList>
            <consortium name="DOE Joint Genome Institute"/>
            <person name="Uehling J."/>
            <person name="Gryganskyi A."/>
            <person name="Hameed K."/>
            <person name="Tschaplinski T."/>
            <person name="Misztal P."/>
            <person name="Wu S."/>
            <person name="Desiro A."/>
            <person name="Vande Pol N."/>
            <person name="Du Z.-Y."/>
            <person name="Zienkiewicz A."/>
            <person name="Zienkiewicz K."/>
            <person name="Morin E."/>
            <person name="Tisserant E."/>
            <person name="Splivallo R."/>
            <person name="Hainaut M."/>
            <person name="Henrissat B."/>
            <person name="Ohm R."/>
            <person name="Kuo A."/>
            <person name="Yan J."/>
            <person name="Lipzen A."/>
            <person name="Nolan M."/>
            <person name="Labutti K."/>
            <person name="Barry K."/>
            <person name="Goldstein A."/>
            <person name="Labbe J."/>
            <person name="Schadt C."/>
            <person name="Tuskan G."/>
            <person name="Grigoriev I."/>
            <person name="Martin F."/>
            <person name="Vilgalys R."/>
            <person name="Bonito G."/>
        </authorList>
    </citation>
    <scope>NUCLEOTIDE SEQUENCE [LARGE SCALE GENOMIC DNA]</scope>
    <source>
        <strain evidence="2 3">AG-77</strain>
    </source>
</reference>
<keyword evidence="3" id="KW-1185">Reference proteome</keyword>
<name>A0A197KGJ6_9FUNG</name>
<sequence length="203" mass="22657">MKLYFPVLLVCLASQCYAQQVILTPYERMGCQQPHDGDMPRTEDELVQKLILLHGKKVENATGMKSYTLDKSPGRLWRVGSMDSCQIEIGPTTAIGHALICPPESSDPCKLGAVYRDSQTFRDEIGFHSEFSIEGSGGLPGVFEVKSTATFGTSYTYTKEYSKGLDLSYDFYVSPGRACVPTQVSYRQRCKGTIWQVRDDPWG</sequence>
<keyword evidence="1" id="KW-0732">Signal</keyword>
<dbReference type="Proteomes" id="UP000078512">
    <property type="component" value="Unassembled WGS sequence"/>
</dbReference>
<proteinExistence type="predicted"/>
<gene>
    <name evidence="2" type="ORF">K457DRAFT_132476</name>
</gene>
<evidence type="ECO:0008006" key="4">
    <source>
        <dbReference type="Google" id="ProtNLM"/>
    </source>
</evidence>
<evidence type="ECO:0000313" key="3">
    <source>
        <dbReference type="Proteomes" id="UP000078512"/>
    </source>
</evidence>
<dbReference type="OrthoDB" id="2379421at2759"/>
<evidence type="ECO:0000256" key="1">
    <source>
        <dbReference type="SAM" id="SignalP"/>
    </source>
</evidence>
<protein>
    <recommendedName>
        <fullName evidence="4">Secreted protein</fullName>
    </recommendedName>
</protein>
<feature type="signal peptide" evidence="1">
    <location>
        <begin position="1"/>
        <end position="18"/>
    </location>
</feature>
<organism evidence="2 3">
    <name type="scientific">Linnemannia elongata AG-77</name>
    <dbReference type="NCBI Taxonomy" id="1314771"/>
    <lineage>
        <taxon>Eukaryota</taxon>
        <taxon>Fungi</taxon>
        <taxon>Fungi incertae sedis</taxon>
        <taxon>Mucoromycota</taxon>
        <taxon>Mortierellomycotina</taxon>
        <taxon>Mortierellomycetes</taxon>
        <taxon>Mortierellales</taxon>
        <taxon>Mortierellaceae</taxon>
        <taxon>Linnemannia</taxon>
    </lineage>
</organism>
<accession>A0A197KGJ6</accession>
<dbReference type="EMBL" id="KV442013">
    <property type="protein sequence ID" value="OAQ35796.1"/>
    <property type="molecule type" value="Genomic_DNA"/>
</dbReference>
<feature type="chain" id="PRO_5008276893" description="Secreted protein" evidence="1">
    <location>
        <begin position="19"/>
        <end position="203"/>
    </location>
</feature>